<evidence type="ECO:0000256" key="1">
    <source>
        <dbReference type="ARBA" id="ARBA00004651"/>
    </source>
</evidence>
<dbReference type="AlphaFoldDB" id="A0A328WTL5"/>
<accession>A0A328WTL5</accession>
<keyword evidence="5 6" id="KW-0472">Membrane</keyword>
<organism evidence="7 8">
    <name type="scientific">Flavobacterium lacus</name>
    <dbReference type="NCBI Taxonomy" id="1353778"/>
    <lineage>
        <taxon>Bacteria</taxon>
        <taxon>Pseudomonadati</taxon>
        <taxon>Bacteroidota</taxon>
        <taxon>Flavobacteriia</taxon>
        <taxon>Flavobacteriales</taxon>
        <taxon>Flavobacteriaceae</taxon>
        <taxon>Flavobacterium</taxon>
    </lineage>
</organism>
<sequence length="418" mass="48166">MKQTIQKAIKSDYFKKFSIYGFGQFFNLVTPLLLIPYIVGVCGEENFGKVSIALALSFFLIVFIDYGSELVGVREVTINRNDQKELQKILLTNLSSRFIILIAVLILSLALIFGIPYLKAEFILFSFSLLVIVGQYLNQSWFLQGIDNINWISISTILSKIIYVVGVLLLVTEKEDYIYVNLCFALGTIISNGIFTYLIFKKYNFNYQKTKKEEIKDFLQRDFKMFTSQIFVAVQLYSPVILVGFIGNNFMAGQYRIVEQIIVTFKTYIFLFFNFTYPRVCHDIYEKPTKANKNWLVINSINVFFVGVLMLIIYLNATFIINFFNASNVNELSNLLKIAVLLPILLAISIALKQLVLGYNFQKQYVRTTSLAVILSLLLIVFLLPAYNLQGVFYSLLITELIVIIFYLFCIRKRANLF</sequence>
<dbReference type="PANTHER" id="PTHR30250">
    <property type="entry name" value="PST FAMILY PREDICTED COLANIC ACID TRANSPORTER"/>
    <property type="match status" value="1"/>
</dbReference>
<comment type="caution">
    <text evidence="7">The sequence shown here is derived from an EMBL/GenBank/DDBJ whole genome shotgun (WGS) entry which is preliminary data.</text>
</comment>
<feature type="transmembrane region" description="Helical" evidence="6">
    <location>
        <begin position="94"/>
        <end position="114"/>
    </location>
</feature>
<feature type="transmembrane region" description="Helical" evidence="6">
    <location>
        <begin position="51"/>
        <end position="73"/>
    </location>
</feature>
<reference evidence="7 8" key="1">
    <citation type="submission" date="2018-06" db="EMBL/GenBank/DDBJ databases">
        <title>Genomic Encyclopedia of Type Strains, Phase III (KMG-III): the genomes of soil and plant-associated and newly described type strains.</title>
        <authorList>
            <person name="Whitman W."/>
        </authorList>
    </citation>
    <scope>NUCLEOTIDE SEQUENCE [LARGE SCALE GENOMIC DNA]</scope>
    <source>
        <strain evidence="7 8">CGMCC 1.12504</strain>
    </source>
</reference>
<feature type="transmembrane region" description="Helical" evidence="6">
    <location>
        <begin position="177"/>
        <end position="200"/>
    </location>
</feature>
<proteinExistence type="predicted"/>
<feature type="transmembrane region" description="Helical" evidence="6">
    <location>
        <begin position="120"/>
        <end position="137"/>
    </location>
</feature>
<feature type="transmembrane region" description="Helical" evidence="6">
    <location>
        <begin position="368"/>
        <end position="387"/>
    </location>
</feature>
<dbReference type="GO" id="GO:0005886">
    <property type="term" value="C:plasma membrane"/>
    <property type="evidence" value="ECO:0007669"/>
    <property type="project" value="UniProtKB-SubCell"/>
</dbReference>
<evidence type="ECO:0000313" key="8">
    <source>
        <dbReference type="Proteomes" id="UP000249518"/>
    </source>
</evidence>
<dbReference type="OrthoDB" id="9815702at2"/>
<feature type="transmembrane region" description="Helical" evidence="6">
    <location>
        <begin position="20"/>
        <end position="39"/>
    </location>
</feature>
<keyword evidence="4 6" id="KW-1133">Transmembrane helix</keyword>
<evidence type="ECO:0000256" key="5">
    <source>
        <dbReference type="ARBA" id="ARBA00023136"/>
    </source>
</evidence>
<evidence type="ECO:0000256" key="4">
    <source>
        <dbReference type="ARBA" id="ARBA00022989"/>
    </source>
</evidence>
<dbReference type="PANTHER" id="PTHR30250:SF11">
    <property type="entry name" value="O-ANTIGEN TRANSPORTER-RELATED"/>
    <property type="match status" value="1"/>
</dbReference>
<feature type="transmembrane region" description="Helical" evidence="6">
    <location>
        <begin position="393"/>
        <end position="411"/>
    </location>
</feature>
<evidence type="ECO:0000313" key="7">
    <source>
        <dbReference type="EMBL" id="RAR49720.1"/>
    </source>
</evidence>
<evidence type="ECO:0000256" key="3">
    <source>
        <dbReference type="ARBA" id="ARBA00022692"/>
    </source>
</evidence>
<dbReference type="Pfam" id="PF01943">
    <property type="entry name" value="Polysacc_synt"/>
    <property type="match status" value="1"/>
</dbReference>
<keyword evidence="2" id="KW-1003">Cell membrane</keyword>
<dbReference type="Proteomes" id="UP000249518">
    <property type="component" value="Unassembled WGS sequence"/>
</dbReference>
<feature type="transmembrane region" description="Helical" evidence="6">
    <location>
        <begin position="149"/>
        <end position="171"/>
    </location>
</feature>
<keyword evidence="3 6" id="KW-0812">Transmembrane</keyword>
<name>A0A328WTL5_9FLAO</name>
<protein>
    <submittedName>
        <fullName evidence="7">O-antigen/teichoic acid export membrane protein</fullName>
    </submittedName>
</protein>
<feature type="transmembrane region" description="Helical" evidence="6">
    <location>
        <begin position="230"/>
        <end position="251"/>
    </location>
</feature>
<dbReference type="InterPro" id="IPR002797">
    <property type="entry name" value="Polysacc_synth"/>
</dbReference>
<keyword evidence="8" id="KW-1185">Reference proteome</keyword>
<dbReference type="InterPro" id="IPR050833">
    <property type="entry name" value="Poly_Biosynth_Transport"/>
</dbReference>
<feature type="transmembrane region" description="Helical" evidence="6">
    <location>
        <begin position="257"/>
        <end position="275"/>
    </location>
</feature>
<dbReference type="RefSeq" id="WP_112085162.1">
    <property type="nucleotide sequence ID" value="NZ_QLSV01000003.1"/>
</dbReference>
<feature type="transmembrane region" description="Helical" evidence="6">
    <location>
        <begin position="296"/>
        <end position="315"/>
    </location>
</feature>
<comment type="subcellular location">
    <subcellularLocation>
        <location evidence="1">Cell membrane</location>
        <topology evidence="1">Multi-pass membrane protein</topology>
    </subcellularLocation>
</comment>
<feature type="transmembrane region" description="Helical" evidence="6">
    <location>
        <begin position="335"/>
        <end position="356"/>
    </location>
</feature>
<gene>
    <name evidence="7" type="ORF">B0I10_103141</name>
</gene>
<evidence type="ECO:0000256" key="6">
    <source>
        <dbReference type="SAM" id="Phobius"/>
    </source>
</evidence>
<evidence type="ECO:0000256" key="2">
    <source>
        <dbReference type="ARBA" id="ARBA00022475"/>
    </source>
</evidence>
<dbReference type="EMBL" id="QLSV01000003">
    <property type="protein sequence ID" value="RAR49720.1"/>
    <property type="molecule type" value="Genomic_DNA"/>
</dbReference>